<dbReference type="Gene3D" id="2.40.30.10">
    <property type="entry name" value="Translation factors"/>
    <property type="match status" value="1"/>
</dbReference>
<dbReference type="Pfam" id="PF12838">
    <property type="entry name" value="Fer4_7"/>
    <property type="match status" value="1"/>
</dbReference>
<dbReference type="Pfam" id="PF00970">
    <property type="entry name" value="FAD_binding_6"/>
    <property type="match status" value="1"/>
</dbReference>
<feature type="domain" description="4Fe-4S ferredoxin-type" evidence="1">
    <location>
        <begin position="20"/>
        <end position="49"/>
    </location>
</feature>
<dbReference type="PROSITE" id="PS51384">
    <property type="entry name" value="FAD_FR"/>
    <property type="match status" value="1"/>
</dbReference>
<dbReference type="PANTHER" id="PTHR47354:SF5">
    <property type="entry name" value="PROTEIN RFBI"/>
    <property type="match status" value="1"/>
</dbReference>
<dbReference type="InterPro" id="IPR008333">
    <property type="entry name" value="Cbr1-like_FAD-bd_dom"/>
</dbReference>
<name>A0ABR7M8L0_9BACT</name>
<evidence type="ECO:0000313" key="3">
    <source>
        <dbReference type="EMBL" id="MBC6491302.1"/>
    </source>
</evidence>
<evidence type="ECO:0000313" key="4">
    <source>
        <dbReference type="Proteomes" id="UP000765802"/>
    </source>
</evidence>
<dbReference type="PANTHER" id="PTHR47354">
    <property type="entry name" value="NADH OXIDOREDUCTASE HCR"/>
    <property type="match status" value="1"/>
</dbReference>
<dbReference type="InterPro" id="IPR017927">
    <property type="entry name" value="FAD-bd_FR_type"/>
</dbReference>
<dbReference type="Pfam" id="PF00175">
    <property type="entry name" value="NAD_binding_1"/>
    <property type="match status" value="1"/>
</dbReference>
<dbReference type="Gene3D" id="3.30.70.20">
    <property type="match status" value="1"/>
</dbReference>
<dbReference type="SUPFAM" id="SSF52343">
    <property type="entry name" value="Ferredoxin reductase-like, C-terminal NADP-linked domain"/>
    <property type="match status" value="1"/>
</dbReference>
<dbReference type="InterPro" id="IPR050415">
    <property type="entry name" value="MRET"/>
</dbReference>
<dbReference type="Proteomes" id="UP000765802">
    <property type="component" value="Unassembled WGS sequence"/>
</dbReference>
<dbReference type="SUPFAM" id="SSF63380">
    <property type="entry name" value="Riboflavin synthase domain-like"/>
    <property type="match status" value="1"/>
</dbReference>
<feature type="domain" description="4Fe-4S ferredoxin-type" evidence="1">
    <location>
        <begin position="52"/>
        <end position="82"/>
    </location>
</feature>
<accession>A0ABR7M8L0</accession>
<dbReference type="InterPro" id="IPR017896">
    <property type="entry name" value="4Fe4S_Fe-S-bd"/>
</dbReference>
<dbReference type="Gene3D" id="3.40.50.80">
    <property type="entry name" value="Nucleotide-binding domain of ferredoxin-NADP reductase (FNR) module"/>
    <property type="match status" value="1"/>
</dbReference>
<evidence type="ECO:0000259" key="2">
    <source>
        <dbReference type="PROSITE" id="PS51384"/>
    </source>
</evidence>
<dbReference type="PRINTS" id="PR00410">
    <property type="entry name" value="PHEHYDRXLASE"/>
</dbReference>
<evidence type="ECO:0000259" key="1">
    <source>
        <dbReference type="PROSITE" id="PS51379"/>
    </source>
</evidence>
<dbReference type="PROSITE" id="PS51379">
    <property type="entry name" value="4FE4S_FER_2"/>
    <property type="match status" value="2"/>
</dbReference>
<protein>
    <submittedName>
        <fullName evidence="3">Oxidoreductase</fullName>
    </submittedName>
</protein>
<sequence>MPDPKFLKPWHGISREEIKWNPAIDVDACIGCGTCVTGCSRLVYRYDYEKRKPVVVDPLNCMVGCTTCSNTCPTHAIHFPSISTIFALEAKPGVHHSIEDELIARQEQLAFAESIPHPDRVLNMKVAEMNTINNRTIIIKLTPVLPGDCFCQFIPGQYVEIIPPGGKWLPRAYSIGNAPQTDGSIELQIRHTEEGRLSNWLFKELIKGDILQVRGPRGGFTMKSSPDKALIFVAGGTGFAPVKALIEQQLLLDKTRRIELYWGVASAEDLYETETLIRWKNVAPNFNCILAIDHGNLPVLPEGILVYPGRLANVISDNSKGLPETDAYVAGPPVMMPGIMQTLMNKGIGSENIHVDSFGL</sequence>
<dbReference type="InterPro" id="IPR001433">
    <property type="entry name" value="OxRdtase_FAD/NAD-bd"/>
</dbReference>
<proteinExistence type="predicted"/>
<dbReference type="InterPro" id="IPR017938">
    <property type="entry name" value="Riboflavin_synthase-like_b-brl"/>
</dbReference>
<reference evidence="3 4" key="1">
    <citation type="submission" date="2016-07" db="EMBL/GenBank/DDBJ databases">
        <title>Genome analysis of Flavihumibacter stibioxidans YS-17.</title>
        <authorList>
            <person name="Shi K."/>
            <person name="Han Y."/>
            <person name="Wang G."/>
        </authorList>
    </citation>
    <scope>NUCLEOTIDE SEQUENCE [LARGE SCALE GENOMIC DNA]</scope>
    <source>
        <strain evidence="3 4">YS-17</strain>
    </source>
</reference>
<dbReference type="PRINTS" id="PR00371">
    <property type="entry name" value="FPNCR"/>
</dbReference>
<dbReference type="RefSeq" id="WP_187256607.1">
    <property type="nucleotide sequence ID" value="NZ_JBHULF010000014.1"/>
</dbReference>
<dbReference type="InterPro" id="IPR001709">
    <property type="entry name" value="Flavoprot_Pyr_Nucl_cyt_Rdtase"/>
</dbReference>
<gene>
    <name evidence="3" type="ORF">BC349_09685</name>
</gene>
<feature type="domain" description="FAD-binding FR-type" evidence="2">
    <location>
        <begin position="119"/>
        <end position="223"/>
    </location>
</feature>
<dbReference type="EMBL" id="MBUA01000012">
    <property type="protein sequence ID" value="MBC6491302.1"/>
    <property type="molecule type" value="Genomic_DNA"/>
</dbReference>
<dbReference type="SUPFAM" id="SSF54862">
    <property type="entry name" value="4Fe-4S ferredoxins"/>
    <property type="match status" value="1"/>
</dbReference>
<comment type="caution">
    <text evidence="3">The sequence shown here is derived from an EMBL/GenBank/DDBJ whole genome shotgun (WGS) entry which is preliminary data.</text>
</comment>
<dbReference type="InterPro" id="IPR039261">
    <property type="entry name" value="FNR_nucleotide-bd"/>
</dbReference>
<organism evidence="3 4">
    <name type="scientific">Flavihumibacter stibioxidans</name>
    <dbReference type="NCBI Taxonomy" id="1834163"/>
    <lineage>
        <taxon>Bacteria</taxon>
        <taxon>Pseudomonadati</taxon>
        <taxon>Bacteroidota</taxon>
        <taxon>Chitinophagia</taxon>
        <taxon>Chitinophagales</taxon>
        <taxon>Chitinophagaceae</taxon>
        <taxon>Flavihumibacter</taxon>
    </lineage>
</organism>
<keyword evidence="4" id="KW-1185">Reference proteome</keyword>